<feature type="chain" id="PRO_5012897061" description="Receptor-like serine/threonine-protein kinase" evidence="15">
    <location>
        <begin position="22"/>
        <end position="818"/>
    </location>
</feature>
<keyword evidence="8 13" id="KW-0067">ATP-binding</keyword>
<dbReference type="PANTHER" id="PTHR27002:SF851">
    <property type="entry name" value="G-TYPE LECTIN S-RECEPTOR-LIKE SERINE_THREONINE-PROTEIN KINASE SD1-1"/>
    <property type="match status" value="1"/>
</dbReference>
<organism evidence="20 21">
    <name type="scientific">Helianthus annuus</name>
    <name type="common">Common sunflower</name>
    <dbReference type="NCBI Taxonomy" id="4232"/>
    <lineage>
        <taxon>Eukaryota</taxon>
        <taxon>Viridiplantae</taxon>
        <taxon>Streptophyta</taxon>
        <taxon>Embryophyta</taxon>
        <taxon>Tracheophyta</taxon>
        <taxon>Spermatophyta</taxon>
        <taxon>Magnoliopsida</taxon>
        <taxon>eudicotyledons</taxon>
        <taxon>Gunneridae</taxon>
        <taxon>Pentapetalae</taxon>
        <taxon>asterids</taxon>
        <taxon>campanulids</taxon>
        <taxon>Asterales</taxon>
        <taxon>Asteraceae</taxon>
        <taxon>Asteroideae</taxon>
        <taxon>Heliantheae alliance</taxon>
        <taxon>Heliantheae</taxon>
        <taxon>Helianthus</taxon>
    </lineage>
</organism>
<evidence type="ECO:0000256" key="11">
    <source>
        <dbReference type="ARBA" id="ARBA00047899"/>
    </source>
</evidence>
<dbReference type="AlphaFoldDB" id="A0A251T8T6"/>
<dbReference type="PIRSF" id="PIRSF000641">
    <property type="entry name" value="SRK"/>
    <property type="match status" value="1"/>
</dbReference>
<dbReference type="Pfam" id="PF00954">
    <property type="entry name" value="S_locus_glycop"/>
    <property type="match status" value="1"/>
</dbReference>
<dbReference type="InterPro" id="IPR024171">
    <property type="entry name" value="SRK-like_kinase"/>
</dbReference>
<evidence type="ECO:0000256" key="10">
    <source>
        <dbReference type="ARBA" id="ARBA00023180"/>
    </source>
</evidence>
<dbReference type="PROSITE" id="PS50927">
    <property type="entry name" value="BULB_LECTIN"/>
    <property type="match status" value="1"/>
</dbReference>
<dbReference type="Gene3D" id="1.10.510.10">
    <property type="entry name" value="Transferase(Phosphotransferase) domain 1"/>
    <property type="match status" value="1"/>
</dbReference>
<evidence type="ECO:0000313" key="19">
    <source>
        <dbReference type="EMBL" id="KAF5781038.1"/>
    </source>
</evidence>
<keyword evidence="4 13" id="KW-0808">Transferase</keyword>
<dbReference type="GO" id="GO:0007165">
    <property type="term" value="P:signal transduction"/>
    <property type="evidence" value="ECO:0000318"/>
    <property type="project" value="GO_Central"/>
</dbReference>
<keyword evidence="5 15" id="KW-0732">Signal</keyword>
<evidence type="ECO:0000256" key="1">
    <source>
        <dbReference type="ARBA" id="ARBA00004251"/>
    </source>
</evidence>
<dbReference type="Gene3D" id="3.30.200.20">
    <property type="entry name" value="Phosphorylase Kinase, domain 1"/>
    <property type="match status" value="1"/>
</dbReference>
<dbReference type="OrthoDB" id="785331at2759"/>
<evidence type="ECO:0000256" key="14">
    <source>
        <dbReference type="SAM" id="Phobius"/>
    </source>
</evidence>
<evidence type="ECO:0000259" key="16">
    <source>
        <dbReference type="PROSITE" id="PS50011"/>
    </source>
</evidence>
<evidence type="ECO:0000256" key="3">
    <source>
        <dbReference type="ARBA" id="ARBA00022527"/>
    </source>
</evidence>
<dbReference type="InterPro" id="IPR003609">
    <property type="entry name" value="Pan_app"/>
</dbReference>
<dbReference type="InterPro" id="IPR000858">
    <property type="entry name" value="S_locus_glycoprot_dom"/>
</dbReference>
<dbReference type="SUPFAM" id="SSF57414">
    <property type="entry name" value="Hairpin loop containing domain-like"/>
    <property type="match status" value="1"/>
</dbReference>
<feature type="transmembrane region" description="Helical" evidence="14">
    <location>
        <begin position="441"/>
        <end position="462"/>
    </location>
</feature>
<dbReference type="SMART" id="SM00473">
    <property type="entry name" value="PAN_AP"/>
    <property type="match status" value="1"/>
</dbReference>
<comment type="catalytic activity">
    <reaction evidence="11 13">
        <text>L-threonyl-[protein] + ATP = O-phospho-L-threonyl-[protein] + ADP + H(+)</text>
        <dbReference type="Rhea" id="RHEA:46608"/>
        <dbReference type="Rhea" id="RHEA-COMP:11060"/>
        <dbReference type="Rhea" id="RHEA-COMP:11605"/>
        <dbReference type="ChEBI" id="CHEBI:15378"/>
        <dbReference type="ChEBI" id="CHEBI:30013"/>
        <dbReference type="ChEBI" id="CHEBI:30616"/>
        <dbReference type="ChEBI" id="CHEBI:61977"/>
        <dbReference type="ChEBI" id="CHEBI:456216"/>
        <dbReference type="EC" id="2.7.11.1"/>
    </reaction>
</comment>
<dbReference type="Pfam" id="PF01453">
    <property type="entry name" value="B_lectin"/>
    <property type="match status" value="1"/>
</dbReference>
<name>A0A251T8T6_HELAN</name>
<sequence length="818" mass="91126">MKGAAIFLLLLPLVHIHKTHAVELDTISDSQFLTDGDTLVSRTGFFELGVFRPGSSDNRYVGIWYKKIPGTVVWVANRDHPITGASPIVLKIDDQGSLILSNNISTIWSSNLTTPSPKATAKLEDTGNLVVMDQRERIIWQSFDYPTDTLLPGMKLGKDYLRSKEWHLSAWKNNQNPSPGDFTWGADTLGYPENKLKQGPQVTFRGGPWSNQRFSGISAFNSSLTFTYKVVINASEMSFSYNLDDSSILSRTTLNSSGLLESSVWVENGTKWQLALSLPRDICDRYNICSAYASCSINMIQQSCACLDEKRFVPRDQKSWERADWSGGCVRRTPLDCKNGSEGFIKYSNIRLPDTEKTWFNMSMSLEECEAKCLKNCSCMAYANPDTSLQGRGCLLWFDDLFDIRGYSVGNGGQDIFVRMASSELVAESNMKKKGGANIKIILPVAIIGVLLMGLFSTWLLYARRKRNHAKGGKSLHENNEEDIQLPLFSFSTIANATASFSEKNVLGEGGFGPVYKGVLEEGIEIAVKRLSKTSSQGVNEFKNEVICISKLQHRNLVKLLGCCIEGDERLLIYEYMPNKGLDSFIFDVNESMTLDWTQRFNIIKGIARGLLYLHHDSRLRIIHRDLKVSNILLDQDMNPKISDFGIARSFGGNEPQANTHRVVGTYGYMAPEYALDGVFSTKSDVFSFGVLVLEIVSGKKNRGFIHPENDHNLVGHAWNVYNEGRSMELLDESIAESCSPPEVLRSIQVGLLCVQQNAGDRPNMSSVIMMLGGESVLPNPKQPAFFMEKDFLVADFSSSTYPAGSVDDVTITEVDAR</sequence>
<dbReference type="InterPro" id="IPR001245">
    <property type="entry name" value="Ser-Thr/Tyr_kinase_cat_dom"/>
</dbReference>
<evidence type="ECO:0000256" key="2">
    <source>
        <dbReference type="ARBA" id="ARBA00022475"/>
    </source>
</evidence>
<dbReference type="FunFam" id="2.90.10.10:FF:000005">
    <property type="entry name" value="G-type lectin S-receptor-like serine/threonine-protein kinase"/>
    <property type="match status" value="1"/>
</dbReference>
<evidence type="ECO:0000313" key="21">
    <source>
        <dbReference type="Proteomes" id="UP000215914"/>
    </source>
</evidence>
<feature type="domain" description="Protein kinase" evidence="16">
    <location>
        <begin position="501"/>
        <end position="778"/>
    </location>
</feature>
<dbReference type="InterPro" id="IPR036426">
    <property type="entry name" value="Bulb-type_lectin_dom_sf"/>
</dbReference>
<dbReference type="SUPFAM" id="SSF51110">
    <property type="entry name" value="alpha-D-mannose-specific plant lectins"/>
    <property type="match status" value="1"/>
</dbReference>
<evidence type="ECO:0000256" key="13">
    <source>
        <dbReference type="PIRNR" id="PIRNR000641"/>
    </source>
</evidence>
<evidence type="ECO:0000256" key="4">
    <source>
        <dbReference type="ARBA" id="ARBA00022679"/>
    </source>
</evidence>
<dbReference type="CDD" id="cd01098">
    <property type="entry name" value="PAN_AP_plant"/>
    <property type="match status" value="1"/>
</dbReference>
<protein>
    <recommendedName>
        <fullName evidence="13">Receptor-like serine/threonine-protein kinase</fullName>
        <ecNumber evidence="13">2.7.11.1</ecNumber>
    </recommendedName>
</protein>
<evidence type="ECO:0000259" key="17">
    <source>
        <dbReference type="PROSITE" id="PS50927"/>
    </source>
</evidence>
<comment type="subcellular location">
    <subcellularLocation>
        <location evidence="1">Cell membrane</location>
        <topology evidence="1">Single-pass type I membrane protein</topology>
    </subcellularLocation>
</comment>
<dbReference type="InterPro" id="IPR011009">
    <property type="entry name" value="Kinase-like_dom_sf"/>
</dbReference>
<keyword evidence="3 13" id="KW-0723">Serine/threonine-protein kinase</keyword>
<dbReference type="Proteomes" id="UP000215914">
    <property type="component" value="Chromosome 11"/>
</dbReference>
<dbReference type="InterPro" id="IPR000719">
    <property type="entry name" value="Prot_kinase_dom"/>
</dbReference>
<evidence type="ECO:0000259" key="18">
    <source>
        <dbReference type="PROSITE" id="PS50948"/>
    </source>
</evidence>
<dbReference type="GO" id="GO:0005886">
    <property type="term" value="C:plasma membrane"/>
    <property type="evidence" value="ECO:0000318"/>
    <property type="project" value="GO_Central"/>
</dbReference>
<dbReference type="PANTHER" id="PTHR27002">
    <property type="entry name" value="RECEPTOR-LIKE SERINE/THREONINE-PROTEIN KINASE SD1-8"/>
    <property type="match status" value="1"/>
</dbReference>
<evidence type="ECO:0000256" key="9">
    <source>
        <dbReference type="ARBA" id="ARBA00023157"/>
    </source>
</evidence>
<keyword evidence="9" id="KW-1015">Disulfide bond</keyword>
<reference evidence="19" key="3">
    <citation type="submission" date="2020-06" db="EMBL/GenBank/DDBJ databases">
        <title>Helianthus annuus Genome sequencing and assembly Release 2.</title>
        <authorList>
            <person name="Gouzy J."/>
            <person name="Langlade N."/>
            <person name="Munos S."/>
        </authorList>
    </citation>
    <scope>NUCLEOTIDE SEQUENCE</scope>
    <source>
        <tissue evidence="19">Leaves</tissue>
    </source>
</reference>
<keyword evidence="14" id="KW-0812">Transmembrane</keyword>
<keyword evidence="10" id="KW-0325">Glycoprotein</keyword>
<dbReference type="GO" id="GO:0004674">
    <property type="term" value="F:protein serine/threonine kinase activity"/>
    <property type="evidence" value="ECO:0000318"/>
    <property type="project" value="GO_Central"/>
</dbReference>
<evidence type="ECO:0000256" key="15">
    <source>
        <dbReference type="SAM" id="SignalP"/>
    </source>
</evidence>
<evidence type="ECO:0000256" key="6">
    <source>
        <dbReference type="ARBA" id="ARBA00022741"/>
    </source>
</evidence>
<dbReference type="SMART" id="SM00220">
    <property type="entry name" value="S_TKc"/>
    <property type="match status" value="1"/>
</dbReference>
<dbReference type="InterPro" id="IPR001480">
    <property type="entry name" value="Bulb-type_lectin_dom"/>
</dbReference>
<dbReference type="EC" id="2.7.11.1" evidence="13"/>
<comment type="catalytic activity">
    <reaction evidence="12 13">
        <text>L-seryl-[protein] + ATP = O-phospho-L-seryl-[protein] + ADP + H(+)</text>
        <dbReference type="Rhea" id="RHEA:17989"/>
        <dbReference type="Rhea" id="RHEA-COMP:9863"/>
        <dbReference type="Rhea" id="RHEA-COMP:11604"/>
        <dbReference type="ChEBI" id="CHEBI:15378"/>
        <dbReference type="ChEBI" id="CHEBI:29999"/>
        <dbReference type="ChEBI" id="CHEBI:30616"/>
        <dbReference type="ChEBI" id="CHEBI:83421"/>
        <dbReference type="ChEBI" id="CHEBI:456216"/>
        <dbReference type="EC" id="2.7.11.1"/>
    </reaction>
</comment>
<evidence type="ECO:0000256" key="12">
    <source>
        <dbReference type="ARBA" id="ARBA00048679"/>
    </source>
</evidence>
<keyword evidence="7 13" id="KW-0418">Kinase</keyword>
<dbReference type="SUPFAM" id="SSF56112">
    <property type="entry name" value="Protein kinase-like (PK-like)"/>
    <property type="match status" value="1"/>
</dbReference>
<dbReference type="InterPro" id="IPR008271">
    <property type="entry name" value="Ser/Thr_kinase_AS"/>
</dbReference>
<accession>A0A251T8T6</accession>
<reference evidence="20" key="2">
    <citation type="submission" date="2017-02" db="EMBL/GenBank/DDBJ databases">
        <title>Sunflower complete genome.</title>
        <authorList>
            <person name="Langlade N."/>
            <person name="Munos S."/>
        </authorList>
    </citation>
    <scope>NUCLEOTIDE SEQUENCE [LARGE SCALE GENOMIC DNA]</scope>
    <source>
        <tissue evidence="20">Leaves</tissue>
    </source>
</reference>
<comment type="similarity">
    <text evidence="13">Belongs to the protein kinase superfamily. Ser/Thr protein kinase family.</text>
</comment>
<keyword evidence="14" id="KW-1133">Transmembrane helix</keyword>
<keyword evidence="14" id="KW-0472">Membrane</keyword>
<dbReference type="GO" id="GO:0048544">
    <property type="term" value="P:recognition of pollen"/>
    <property type="evidence" value="ECO:0007669"/>
    <property type="project" value="InterPro"/>
</dbReference>
<proteinExistence type="inferred from homology"/>
<keyword evidence="2" id="KW-1003">Cell membrane</keyword>
<dbReference type="FunFam" id="3.30.200.20:FF:000195">
    <property type="entry name" value="G-type lectin S-receptor-like serine/threonine-protein kinase"/>
    <property type="match status" value="1"/>
</dbReference>
<dbReference type="PROSITE" id="PS50011">
    <property type="entry name" value="PROTEIN_KINASE_DOM"/>
    <property type="match status" value="1"/>
</dbReference>
<keyword evidence="6 13" id="KW-0547">Nucleotide-binding</keyword>
<evidence type="ECO:0000256" key="7">
    <source>
        <dbReference type="ARBA" id="ARBA00022777"/>
    </source>
</evidence>
<dbReference type="FunFam" id="1.10.510.10:FF:000060">
    <property type="entry name" value="G-type lectin S-receptor-like serine/threonine-protein kinase"/>
    <property type="match status" value="1"/>
</dbReference>
<dbReference type="PROSITE" id="PS00108">
    <property type="entry name" value="PROTEIN_KINASE_ST"/>
    <property type="match status" value="1"/>
</dbReference>
<dbReference type="Gene3D" id="2.90.10.10">
    <property type="entry name" value="Bulb-type lectin domain"/>
    <property type="match status" value="1"/>
</dbReference>
<gene>
    <name evidence="20" type="ORF">HannXRQ_Chr11g0331911</name>
    <name evidence="19" type="ORF">HanXRQr2_Chr11g0478801</name>
</gene>
<dbReference type="GO" id="GO:0006955">
    <property type="term" value="P:immune response"/>
    <property type="evidence" value="ECO:0000318"/>
    <property type="project" value="GO_Central"/>
</dbReference>
<dbReference type="CDD" id="cd00028">
    <property type="entry name" value="B_lectin"/>
    <property type="match status" value="1"/>
</dbReference>
<keyword evidence="21" id="KW-1185">Reference proteome</keyword>
<reference evidence="19 21" key="1">
    <citation type="journal article" date="2017" name="Nature">
        <title>The sunflower genome provides insights into oil metabolism, flowering and Asterid evolution.</title>
        <authorList>
            <person name="Badouin H."/>
            <person name="Gouzy J."/>
            <person name="Grassa C.J."/>
            <person name="Murat F."/>
            <person name="Staton S.E."/>
            <person name="Cottret L."/>
            <person name="Lelandais-Briere C."/>
            <person name="Owens G.L."/>
            <person name="Carrere S."/>
            <person name="Mayjonade B."/>
            <person name="Legrand L."/>
            <person name="Gill N."/>
            <person name="Kane N.C."/>
            <person name="Bowers J.E."/>
            <person name="Hubner S."/>
            <person name="Bellec A."/>
            <person name="Berard A."/>
            <person name="Berges H."/>
            <person name="Blanchet N."/>
            <person name="Boniface M.C."/>
            <person name="Brunel D."/>
            <person name="Catrice O."/>
            <person name="Chaidir N."/>
            <person name="Claudel C."/>
            <person name="Donnadieu C."/>
            <person name="Faraut T."/>
            <person name="Fievet G."/>
            <person name="Helmstetter N."/>
            <person name="King M."/>
            <person name="Knapp S.J."/>
            <person name="Lai Z."/>
            <person name="Le Paslier M.C."/>
            <person name="Lippi Y."/>
            <person name="Lorenzon L."/>
            <person name="Mandel J.R."/>
            <person name="Marage G."/>
            <person name="Marchand G."/>
            <person name="Marquand E."/>
            <person name="Bret-Mestries E."/>
            <person name="Morien E."/>
            <person name="Nambeesan S."/>
            <person name="Nguyen T."/>
            <person name="Pegot-Espagnet P."/>
            <person name="Pouilly N."/>
            <person name="Raftis F."/>
            <person name="Sallet E."/>
            <person name="Schiex T."/>
            <person name="Thomas J."/>
            <person name="Vandecasteele C."/>
            <person name="Vares D."/>
            <person name="Vear F."/>
            <person name="Vautrin S."/>
            <person name="Crespi M."/>
            <person name="Mangin B."/>
            <person name="Burke J.M."/>
            <person name="Salse J."/>
            <person name="Munos S."/>
            <person name="Vincourt P."/>
            <person name="Rieseberg L.H."/>
            <person name="Langlade N.B."/>
        </authorList>
    </citation>
    <scope>NUCLEOTIDE SEQUENCE [LARGE SCALE GENOMIC DNA]</scope>
    <source>
        <strain evidence="21">cv. SF193</strain>
        <tissue evidence="19">Leaves</tissue>
    </source>
</reference>
<dbReference type="GO" id="GO:0005524">
    <property type="term" value="F:ATP binding"/>
    <property type="evidence" value="ECO:0007669"/>
    <property type="project" value="UniProtKB-KW"/>
</dbReference>
<evidence type="ECO:0000256" key="5">
    <source>
        <dbReference type="ARBA" id="ARBA00022729"/>
    </source>
</evidence>
<dbReference type="SMART" id="SM00108">
    <property type="entry name" value="B_lectin"/>
    <property type="match status" value="1"/>
</dbReference>
<dbReference type="EMBL" id="MNCJ02000326">
    <property type="protein sequence ID" value="KAF5781038.1"/>
    <property type="molecule type" value="Genomic_DNA"/>
</dbReference>
<dbReference type="InParanoid" id="A0A251T8T6"/>
<dbReference type="Gramene" id="mRNA:HanXRQr2_Chr11g0478801">
    <property type="protein sequence ID" value="mRNA:HanXRQr2_Chr11g0478801"/>
    <property type="gene ID" value="HanXRQr2_Chr11g0478801"/>
</dbReference>
<evidence type="ECO:0000256" key="8">
    <source>
        <dbReference type="ARBA" id="ARBA00022840"/>
    </source>
</evidence>
<dbReference type="EMBL" id="CM007900">
    <property type="protein sequence ID" value="OTG07570.1"/>
    <property type="molecule type" value="Genomic_DNA"/>
</dbReference>
<dbReference type="PROSITE" id="PS50948">
    <property type="entry name" value="PAN"/>
    <property type="match status" value="1"/>
</dbReference>
<feature type="domain" description="Bulb-type lectin" evidence="17">
    <location>
        <begin position="24"/>
        <end position="144"/>
    </location>
</feature>
<dbReference type="Pfam" id="PF08276">
    <property type="entry name" value="PAN_2"/>
    <property type="match status" value="1"/>
</dbReference>
<dbReference type="Pfam" id="PF07714">
    <property type="entry name" value="PK_Tyr_Ser-Thr"/>
    <property type="match status" value="1"/>
</dbReference>
<feature type="domain" description="Apple" evidence="18">
    <location>
        <begin position="337"/>
        <end position="421"/>
    </location>
</feature>
<feature type="signal peptide" evidence="15">
    <location>
        <begin position="1"/>
        <end position="21"/>
    </location>
</feature>
<dbReference type="CDD" id="cd14066">
    <property type="entry name" value="STKc_IRAK"/>
    <property type="match status" value="1"/>
</dbReference>
<evidence type="ECO:0000313" key="20">
    <source>
        <dbReference type="EMBL" id="OTG07570.1"/>
    </source>
</evidence>